<dbReference type="InterPro" id="IPR029058">
    <property type="entry name" value="AB_hydrolase_fold"/>
</dbReference>
<feature type="domain" description="AB hydrolase-1" evidence="2">
    <location>
        <begin position="19"/>
        <end position="246"/>
    </location>
</feature>
<dbReference type="PRINTS" id="PR00111">
    <property type="entry name" value="ABHYDROLASE"/>
</dbReference>
<dbReference type="PANTHER" id="PTHR46118:SF4">
    <property type="entry name" value="PROTEIN ABHD11"/>
    <property type="match status" value="1"/>
</dbReference>
<dbReference type="InterPro" id="IPR000073">
    <property type="entry name" value="AB_hydrolase_1"/>
</dbReference>
<dbReference type="GO" id="GO:0016787">
    <property type="term" value="F:hydrolase activity"/>
    <property type="evidence" value="ECO:0007669"/>
    <property type="project" value="UniProtKB-KW"/>
</dbReference>
<proteinExistence type="predicted"/>
<dbReference type="Gene3D" id="3.40.50.1820">
    <property type="entry name" value="alpha/beta hydrolase"/>
    <property type="match status" value="1"/>
</dbReference>
<dbReference type="SUPFAM" id="SSF53474">
    <property type="entry name" value="alpha/beta-Hydrolases"/>
    <property type="match status" value="1"/>
</dbReference>
<evidence type="ECO:0000313" key="4">
    <source>
        <dbReference type="Proteomes" id="UP001500074"/>
    </source>
</evidence>
<sequence>MTRTVALHHQLGGPEQGVPLVVLHGLFGSADNWRSHARQWQAQRRVVVVDLRNHGRSPHAATMNYAVMAEDVVALLDQLGIERCDLLGHSMGGKVALSVARLYPQRLASLIVADIAPVAYDHGHETIFGAMRQVERDAPESRKQADSAMAAHVETPAIRRFLATNLERGDDGIMRWRVGLDEIEAAYADIAAEPAGEGSYSGPTLVVRGSRSDYVEDALLPQVKAVLPAAQVVTLEAGHWLHAEAPKAFHEAVDTFLAERGHEEN</sequence>
<gene>
    <name evidence="3" type="ORF">GCM10023342_28020</name>
</gene>
<evidence type="ECO:0000313" key="3">
    <source>
        <dbReference type="EMBL" id="GAA5178199.1"/>
    </source>
</evidence>
<dbReference type="Proteomes" id="UP001500074">
    <property type="component" value="Unassembled WGS sequence"/>
</dbReference>
<comment type="caution">
    <text evidence="3">The sequence shown here is derived from an EMBL/GenBank/DDBJ whole genome shotgun (WGS) entry which is preliminary data.</text>
</comment>
<dbReference type="RefSeq" id="WP_031383563.1">
    <property type="nucleotide sequence ID" value="NZ_BAABKI010000028.1"/>
</dbReference>
<name>A0ABP9RJP8_9GAMM</name>
<dbReference type="EMBL" id="BAABKI010000028">
    <property type="protein sequence ID" value="GAA5178199.1"/>
    <property type="molecule type" value="Genomic_DNA"/>
</dbReference>
<accession>A0ABP9RJP8</accession>
<keyword evidence="1 3" id="KW-0378">Hydrolase</keyword>
<dbReference type="PANTHER" id="PTHR46118">
    <property type="entry name" value="PROTEIN ABHD11"/>
    <property type="match status" value="1"/>
</dbReference>
<reference evidence="4" key="1">
    <citation type="journal article" date="2019" name="Int. J. Syst. Evol. Microbiol.">
        <title>The Global Catalogue of Microorganisms (GCM) 10K type strain sequencing project: providing services to taxonomists for standard genome sequencing and annotation.</title>
        <authorList>
            <consortium name="The Broad Institute Genomics Platform"/>
            <consortium name="The Broad Institute Genome Sequencing Center for Infectious Disease"/>
            <person name="Wu L."/>
            <person name="Ma J."/>
        </authorList>
    </citation>
    <scope>NUCLEOTIDE SEQUENCE [LARGE SCALE GENOMIC DNA]</scope>
    <source>
        <strain evidence="4">JCM 18472</strain>
    </source>
</reference>
<dbReference type="Pfam" id="PF00561">
    <property type="entry name" value="Abhydrolase_1"/>
    <property type="match status" value="1"/>
</dbReference>
<organism evidence="3 4">
    <name type="scientific">Modicisalibacter zincidurans</name>
    <dbReference type="NCBI Taxonomy" id="1178777"/>
    <lineage>
        <taxon>Bacteria</taxon>
        <taxon>Pseudomonadati</taxon>
        <taxon>Pseudomonadota</taxon>
        <taxon>Gammaproteobacteria</taxon>
        <taxon>Oceanospirillales</taxon>
        <taxon>Halomonadaceae</taxon>
        <taxon>Modicisalibacter</taxon>
    </lineage>
</organism>
<protein>
    <submittedName>
        <fullName evidence="3">Alpha/beta fold hydrolase</fullName>
    </submittedName>
</protein>
<keyword evidence="4" id="KW-1185">Reference proteome</keyword>
<evidence type="ECO:0000259" key="2">
    <source>
        <dbReference type="Pfam" id="PF00561"/>
    </source>
</evidence>
<evidence type="ECO:0000256" key="1">
    <source>
        <dbReference type="ARBA" id="ARBA00022801"/>
    </source>
</evidence>